<evidence type="ECO:0000256" key="1">
    <source>
        <dbReference type="SAM" id="Phobius"/>
    </source>
</evidence>
<protein>
    <submittedName>
        <fullName evidence="2">Uncharacterized protein</fullName>
    </submittedName>
</protein>
<dbReference type="Pfam" id="PF01544">
    <property type="entry name" value="CorA"/>
    <property type="match status" value="1"/>
</dbReference>
<sequence>MFDDSFERSGVYFTVLETLRVSSDWARDTLKTWEALLEQWKHDAQPEKLFSPADLVALEENWAVVDRHIRARFEELMTRLTNKTEEIKSLRDGASGNVFNATSLREASKGIELNRAVYIFTVVTVLYTPLGFLATFFALPSLNNPGDNGLVGVPKGFKTTMIVIPLLTYLVSLAFVWYFRHIRRVKRAIRELAVMTVWTWETLKNHFSPTMDGRRQLSGFNG</sequence>
<gene>
    <name evidence="2" type="ORF">B0T14DRAFT_434802</name>
</gene>
<dbReference type="Proteomes" id="UP001175000">
    <property type="component" value="Unassembled WGS sequence"/>
</dbReference>
<name>A0AA39WJJ1_9PEZI</name>
<dbReference type="GO" id="GO:0016020">
    <property type="term" value="C:membrane"/>
    <property type="evidence" value="ECO:0007669"/>
    <property type="project" value="InterPro"/>
</dbReference>
<keyword evidence="3" id="KW-1185">Reference proteome</keyword>
<feature type="transmembrane region" description="Helical" evidence="1">
    <location>
        <begin position="159"/>
        <end position="179"/>
    </location>
</feature>
<dbReference type="AlphaFoldDB" id="A0AA39WJJ1"/>
<dbReference type="GO" id="GO:0046873">
    <property type="term" value="F:metal ion transmembrane transporter activity"/>
    <property type="evidence" value="ECO:0007669"/>
    <property type="project" value="InterPro"/>
</dbReference>
<keyword evidence="1" id="KW-0812">Transmembrane</keyword>
<feature type="transmembrane region" description="Helical" evidence="1">
    <location>
        <begin position="117"/>
        <end position="139"/>
    </location>
</feature>
<dbReference type="InterPro" id="IPR002523">
    <property type="entry name" value="MgTranspt_CorA/ZnTranspt_ZntB"/>
</dbReference>
<keyword evidence="1" id="KW-0472">Membrane</keyword>
<dbReference type="Gene3D" id="1.20.58.340">
    <property type="entry name" value="Magnesium transport protein CorA, transmembrane region"/>
    <property type="match status" value="1"/>
</dbReference>
<accession>A0AA39WJJ1</accession>
<evidence type="ECO:0000313" key="2">
    <source>
        <dbReference type="EMBL" id="KAK0616570.1"/>
    </source>
</evidence>
<reference evidence="2" key="1">
    <citation type="submission" date="2023-06" db="EMBL/GenBank/DDBJ databases">
        <title>Genome-scale phylogeny and comparative genomics of the fungal order Sordariales.</title>
        <authorList>
            <consortium name="Lawrence Berkeley National Laboratory"/>
            <person name="Hensen N."/>
            <person name="Bonometti L."/>
            <person name="Westerberg I."/>
            <person name="Brannstrom I.O."/>
            <person name="Guillou S."/>
            <person name="Cros-Aarteil S."/>
            <person name="Calhoun S."/>
            <person name="Haridas S."/>
            <person name="Kuo A."/>
            <person name="Mondo S."/>
            <person name="Pangilinan J."/>
            <person name="Riley R."/>
            <person name="Labutti K."/>
            <person name="Andreopoulos B."/>
            <person name="Lipzen A."/>
            <person name="Chen C."/>
            <person name="Yanf M."/>
            <person name="Daum C."/>
            <person name="Ng V."/>
            <person name="Clum A."/>
            <person name="Steindorff A."/>
            <person name="Ohm R."/>
            <person name="Martin F."/>
            <person name="Silar P."/>
            <person name="Natvig D."/>
            <person name="Lalanne C."/>
            <person name="Gautier V."/>
            <person name="Ament-Velasquez S.L."/>
            <person name="Kruys A."/>
            <person name="Hutchinson M.I."/>
            <person name="Powell A.J."/>
            <person name="Barry K."/>
            <person name="Miller A.N."/>
            <person name="Grigoriev I.V."/>
            <person name="Debuchy R."/>
            <person name="Gladieux P."/>
            <person name="Thoren M.H."/>
            <person name="Johannesson H."/>
        </authorList>
    </citation>
    <scope>NUCLEOTIDE SEQUENCE</scope>
    <source>
        <strain evidence="2">CBS 606.72</strain>
    </source>
</reference>
<dbReference type="EMBL" id="JAULSU010000005">
    <property type="protein sequence ID" value="KAK0616570.1"/>
    <property type="molecule type" value="Genomic_DNA"/>
</dbReference>
<comment type="caution">
    <text evidence="2">The sequence shown here is derived from an EMBL/GenBank/DDBJ whole genome shotgun (WGS) entry which is preliminary data.</text>
</comment>
<keyword evidence="1" id="KW-1133">Transmembrane helix</keyword>
<evidence type="ECO:0000313" key="3">
    <source>
        <dbReference type="Proteomes" id="UP001175000"/>
    </source>
</evidence>
<proteinExistence type="predicted"/>
<organism evidence="2 3">
    <name type="scientific">Immersiella caudata</name>
    <dbReference type="NCBI Taxonomy" id="314043"/>
    <lineage>
        <taxon>Eukaryota</taxon>
        <taxon>Fungi</taxon>
        <taxon>Dikarya</taxon>
        <taxon>Ascomycota</taxon>
        <taxon>Pezizomycotina</taxon>
        <taxon>Sordariomycetes</taxon>
        <taxon>Sordariomycetidae</taxon>
        <taxon>Sordariales</taxon>
        <taxon>Lasiosphaeriaceae</taxon>
        <taxon>Immersiella</taxon>
    </lineage>
</organism>